<comment type="cofactor">
    <cofactor evidence="1">
        <name>Mg(2+)</name>
        <dbReference type="ChEBI" id="CHEBI:18420"/>
    </cofactor>
</comment>
<gene>
    <name evidence="12" type="ORF">SAMN04488692_11715</name>
</gene>
<accession>A0A1G9QKP7</accession>
<evidence type="ECO:0000256" key="4">
    <source>
        <dbReference type="ARBA" id="ARBA00022598"/>
    </source>
</evidence>
<dbReference type="SUPFAM" id="SSF56059">
    <property type="entry name" value="Glutathione synthetase ATP-binding domain-like"/>
    <property type="match status" value="1"/>
</dbReference>
<dbReference type="AlphaFoldDB" id="A0A1G9QKP7"/>
<dbReference type="InterPro" id="IPR016102">
    <property type="entry name" value="Succinyl-CoA_synth-like"/>
</dbReference>
<proteinExistence type="inferred from homology"/>
<evidence type="ECO:0000256" key="2">
    <source>
        <dbReference type="ARBA" id="ARBA00009182"/>
    </source>
</evidence>
<evidence type="ECO:0000256" key="9">
    <source>
        <dbReference type="ARBA" id="ARBA00047593"/>
    </source>
</evidence>
<evidence type="ECO:0000256" key="3">
    <source>
        <dbReference type="ARBA" id="ARBA00022532"/>
    </source>
</evidence>
<dbReference type="GO" id="GO:0006099">
    <property type="term" value="P:tricarboxylic acid cycle"/>
    <property type="evidence" value="ECO:0007669"/>
    <property type="project" value="UniProtKB-KW"/>
</dbReference>
<organism evidence="12 13">
    <name type="scientific">Halarsenatibacter silvermanii</name>
    <dbReference type="NCBI Taxonomy" id="321763"/>
    <lineage>
        <taxon>Bacteria</taxon>
        <taxon>Bacillati</taxon>
        <taxon>Bacillota</taxon>
        <taxon>Clostridia</taxon>
        <taxon>Halanaerobiales</taxon>
        <taxon>Halarsenatibacteraceae</taxon>
        <taxon>Halarsenatibacter</taxon>
    </lineage>
</organism>
<evidence type="ECO:0000256" key="10">
    <source>
        <dbReference type="PROSITE-ProRule" id="PRU00409"/>
    </source>
</evidence>
<comment type="catalytic activity">
    <reaction evidence="9">
        <text>oxaloacetate + acetyl-CoA + ADP + phosphate = citrate + ATP + CoA</text>
        <dbReference type="Rhea" id="RHEA:21160"/>
        <dbReference type="ChEBI" id="CHEBI:16452"/>
        <dbReference type="ChEBI" id="CHEBI:16947"/>
        <dbReference type="ChEBI" id="CHEBI:30616"/>
        <dbReference type="ChEBI" id="CHEBI:43474"/>
        <dbReference type="ChEBI" id="CHEBI:57287"/>
        <dbReference type="ChEBI" id="CHEBI:57288"/>
        <dbReference type="ChEBI" id="CHEBI:456216"/>
        <dbReference type="EC" id="2.3.3.8"/>
    </reaction>
</comment>
<dbReference type="PIRSF" id="PIRSF001554">
    <property type="entry name" value="SucCS_beta"/>
    <property type="match status" value="1"/>
</dbReference>
<evidence type="ECO:0000313" key="12">
    <source>
        <dbReference type="EMBL" id="SDM11572.1"/>
    </source>
</evidence>
<dbReference type="GO" id="GO:0004775">
    <property type="term" value="F:succinate-CoA ligase (ADP-forming) activity"/>
    <property type="evidence" value="ECO:0007669"/>
    <property type="project" value="TreeGrafter"/>
</dbReference>
<dbReference type="PANTHER" id="PTHR11815:SF10">
    <property type="entry name" value="SUCCINATE--COA LIGASE [GDP-FORMING] SUBUNIT BETA, MITOCHONDRIAL"/>
    <property type="match status" value="1"/>
</dbReference>
<dbReference type="OrthoDB" id="9802602at2"/>
<dbReference type="GO" id="GO:0006104">
    <property type="term" value="P:succinyl-CoA metabolic process"/>
    <property type="evidence" value="ECO:0007669"/>
    <property type="project" value="TreeGrafter"/>
</dbReference>
<comment type="similarity">
    <text evidence="2">Belongs to the succinate/malate CoA ligase beta subunit family.</text>
</comment>
<dbReference type="STRING" id="321763.SAMN04488692_11715"/>
<dbReference type="InterPro" id="IPR011761">
    <property type="entry name" value="ATP-grasp"/>
</dbReference>
<keyword evidence="13" id="KW-1185">Reference proteome</keyword>
<dbReference type="InterPro" id="IPR032263">
    <property type="entry name" value="Citrate-bd"/>
</dbReference>
<dbReference type="SUPFAM" id="SSF52210">
    <property type="entry name" value="Succinyl-CoA synthetase domains"/>
    <property type="match status" value="1"/>
</dbReference>
<keyword evidence="5" id="KW-0479">Metal-binding</keyword>
<evidence type="ECO:0000256" key="5">
    <source>
        <dbReference type="ARBA" id="ARBA00022723"/>
    </source>
</evidence>
<dbReference type="Gene3D" id="3.30.1490.20">
    <property type="entry name" value="ATP-grasp fold, A domain"/>
    <property type="match status" value="1"/>
</dbReference>
<dbReference type="PANTHER" id="PTHR11815">
    <property type="entry name" value="SUCCINYL-COA SYNTHETASE BETA CHAIN"/>
    <property type="match status" value="1"/>
</dbReference>
<evidence type="ECO:0000256" key="7">
    <source>
        <dbReference type="ARBA" id="ARBA00022842"/>
    </source>
</evidence>
<evidence type="ECO:0000256" key="8">
    <source>
        <dbReference type="ARBA" id="ARBA00023315"/>
    </source>
</evidence>
<evidence type="ECO:0000259" key="11">
    <source>
        <dbReference type="PROSITE" id="PS50975"/>
    </source>
</evidence>
<dbReference type="EMBL" id="FNGO01000017">
    <property type="protein sequence ID" value="SDM11572.1"/>
    <property type="molecule type" value="Genomic_DNA"/>
</dbReference>
<keyword evidence="3" id="KW-0816">Tricarboxylic acid cycle</keyword>
<keyword evidence="4" id="KW-0436">Ligase</keyword>
<keyword evidence="10" id="KW-0067">ATP-binding</keyword>
<dbReference type="Gene3D" id="3.30.470.20">
    <property type="entry name" value="ATP-grasp fold, B domain"/>
    <property type="match status" value="1"/>
</dbReference>
<dbReference type="GO" id="GO:0042709">
    <property type="term" value="C:succinate-CoA ligase complex"/>
    <property type="evidence" value="ECO:0007669"/>
    <property type="project" value="TreeGrafter"/>
</dbReference>
<keyword evidence="7" id="KW-0460">Magnesium</keyword>
<dbReference type="FunFam" id="3.30.470.20:FF:000002">
    <property type="entry name" value="Succinate--CoA ligase [ADP-forming] subunit beta"/>
    <property type="match status" value="1"/>
</dbReference>
<dbReference type="Pfam" id="PF08442">
    <property type="entry name" value="ATP-grasp_2"/>
    <property type="match status" value="1"/>
</dbReference>
<dbReference type="InterPro" id="IPR005809">
    <property type="entry name" value="Succ_CoA_ligase-like_bsu"/>
</dbReference>
<dbReference type="PROSITE" id="PS50975">
    <property type="entry name" value="ATP_GRASP"/>
    <property type="match status" value="1"/>
</dbReference>
<feature type="domain" description="ATP-grasp" evidence="11">
    <location>
        <begin position="10"/>
        <end position="223"/>
    </location>
</feature>
<evidence type="ECO:0000313" key="13">
    <source>
        <dbReference type="Proteomes" id="UP000199476"/>
    </source>
</evidence>
<keyword evidence="8" id="KW-0808">Transferase</keyword>
<dbReference type="Gene3D" id="3.40.50.261">
    <property type="entry name" value="Succinyl-CoA synthetase domains"/>
    <property type="match status" value="1"/>
</dbReference>
<evidence type="ECO:0000256" key="6">
    <source>
        <dbReference type="ARBA" id="ARBA00022741"/>
    </source>
</evidence>
<dbReference type="RefSeq" id="WP_089761041.1">
    <property type="nucleotide sequence ID" value="NZ_FNGO01000017.1"/>
</dbReference>
<dbReference type="GO" id="GO:0046872">
    <property type="term" value="F:metal ion binding"/>
    <property type="evidence" value="ECO:0007669"/>
    <property type="project" value="UniProtKB-KW"/>
</dbReference>
<dbReference type="InterPro" id="IPR013650">
    <property type="entry name" value="ATP-grasp_succ-CoA_synth-type"/>
</dbReference>
<keyword evidence="8" id="KW-0012">Acyltransferase</keyword>
<sequence>MARVLEHLGKEFIEKKGFPIPNSGVAESPQEAEEIHRKLDDDVVIKALVPAGKRKKAGAIKFPEDPQETRSAAREILGMTVQEFPVEKVLIEERLEIKSELYLSIIYDKENRQPLVIASTEGGIDVEEMSSKYPERIKKAGVHPFRGLPDYRARELWSELGFSGELLRKLTHITVRLFEAFYEYDCTTLEINPLVVTEKEEVVGADCVMAADDLAMFRQKELSERVQVGSERIWRPLTELEKRVVEVNERDPYRGTARYIELEEGEVGFMCGGGGGSLVMFDTLINLGLSPSNYTEFGGNPPVRKVRGLAKAILSKDSVEGLLVCCNITNNTQVDNVAQGVKEALEEKELDPAEFPVMVRFAGVNDERGKEIFESAGIEYHGEDITMPRAGRLMKEKLEEFNRQEGEQ</sequence>
<keyword evidence="6 10" id="KW-0547">Nucleotide-binding</keyword>
<reference evidence="12 13" key="1">
    <citation type="submission" date="2016-10" db="EMBL/GenBank/DDBJ databases">
        <authorList>
            <person name="de Groot N.N."/>
        </authorList>
    </citation>
    <scope>NUCLEOTIDE SEQUENCE [LARGE SCALE GENOMIC DNA]</scope>
    <source>
        <strain evidence="12 13">SLAS-1</strain>
    </source>
</reference>
<dbReference type="GO" id="GO:0003878">
    <property type="term" value="F:ATP citrate synthase activity"/>
    <property type="evidence" value="ECO:0007669"/>
    <property type="project" value="UniProtKB-EC"/>
</dbReference>
<protein>
    <submittedName>
        <fullName evidence="12">Succinyl-CoA synthetase (ADP-forming) beta subunit</fullName>
    </submittedName>
</protein>
<dbReference type="GO" id="GO:0005524">
    <property type="term" value="F:ATP binding"/>
    <property type="evidence" value="ECO:0007669"/>
    <property type="project" value="UniProtKB-UniRule"/>
</dbReference>
<dbReference type="InterPro" id="IPR013815">
    <property type="entry name" value="ATP_grasp_subdomain_1"/>
</dbReference>
<dbReference type="Pfam" id="PF16114">
    <property type="entry name" value="Citrate_bind"/>
    <property type="match status" value="1"/>
</dbReference>
<name>A0A1G9QKP7_9FIRM</name>
<evidence type="ECO:0000256" key="1">
    <source>
        <dbReference type="ARBA" id="ARBA00001946"/>
    </source>
</evidence>
<dbReference type="Proteomes" id="UP000199476">
    <property type="component" value="Unassembled WGS sequence"/>
</dbReference>